<evidence type="ECO:0000313" key="2">
    <source>
        <dbReference type="Proteomes" id="UP001196413"/>
    </source>
</evidence>
<keyword evidence="2" id="KW-1185">Reference proteome</keyword>
<evidence type="ECO:0000313" key="1">
    <source>
        <dbReference type="EMBL" id="KAJ1362597.1"/>
    </source>
</evidence>
<protein>
    <submittedName>
        <fullName evidence="1">Uncharacterized protein</fullName>
    </submittedName>
</protein>
<dbReference type="Proteomes" id="UP001196413">
    <property type="component" value="Unassembled WGS sequence"/>
</dbReference>
<sequence>MPDVWYEITSYYEALCDSFLGLYYVSKKHPKFYSRIVSDSCAESKQALVLPAHNRFERLSGMLFLVGEEKSE</sequence>
<dbReference type="EMBL" id="JAHQIW010004491">
    <property type="protein sequence ID" value="KAJ1362597.1"/>
    <property type="molecule type" value="Genomic_DNA"/>
</dbReference>
<dbReference type="AlphaFoldDB" id="A0AAD5MQB8"/>
<name>A0AAD5MQB8_PARTN</name>
<gene>
    <name evidence="1" type="ORF">KIN20_022206</name>
</gene>
<accession>A0AAD5MQB8</accession>
<reference evidence="1" key="1">
    <citation type="submission" date="2021-06" db="EMBL/GenBank/DDBJ databases">
        <title>Parelaphostrongylus tenuis whole genome reference sequence.</title>
        <authorList>
            <person name="Garwood T.J."/>
            <person name="Larsen P.A."/>
            <person name="Fountain-Jones N.M."/>
            <person name="Garbe J.R."/>
            <person name="Macchietto M.G."/>
            <person name="Kania S.A."/>
            <person name="Gerhold R.W."/>
            <person name="Richards J.E."/>
            <person name="Wolf T.M."/>
        </authorList>
    </citation>
    <scope>NUCLEOTIDE SEQUENCE</scope>
    <source>
        <strain evidence="1">MNPRO001-30</strain>
        <tissue evidence="1">Meninges</tissue>
    </source>
</reference>
<organism evidence="1 2">
    <name type="scientific">Parelaphostrongylus tenuis</name>
    <name type="common">Meningeal worm</name>
    <dbReference type="NCBI Taxonomy" id="148309"/>
    <lineage>
        <taxon>Eukaryota</taxon>
        <taxon>Metazoa</taxon>
        <taxon>Ecdysozoa</taxon>
        <taxon>Nematoda</taxon>
        <taxon>Chromadorea</taxon>
        <taxon>Rhabditida</taxon>
        <taxon>Rhabditina</taxon>
        <taxon>Rhabditomorpha</taxon>
        <taxon>Strongyloidea</taxon>
        <taxon>Metastrongylidae</taxon>
        <taxon>Parelaphostrongylus</taxon>
    </lineage>
</organism>
<comment type="caution">
    <text evidence="1">The sequence shown here is derived from an EMBL/GenBank/DDBJ whole genome shotgun (WGS) entry which is preliminary data.</text>
</comment>
<proteinExistence type="predicted"/>